<evidence type="ECO:0000256" key="1">
    <source>
        <dbReference type="SAM" id="Phobius"/>
    </source>
</evidence>
<dbReference type="RefSeq" id="WP_101692930.1">
    <property type="nucleotide sequence ID" value="NZ_JACOPR010000004.1"/>
</dbReference>
<proteinExistence type="predicted"/>
<keyword evidence="1" id="KW-0472">Membrane</keyword>
<feature type="transmembrane region" description="Helical" evidence="1">
    <location>
        <begin position="12"/>
        <end position="29"/>
    </location>
</feature>
<organism evidence="2 3">
    <name type="scientific">Pseudoflavonifractor hominis</name>
    <dbReference type="NCBI Taxonomy" id="2763059"/>
    <lineage>
        <taxon>Bacteria</taxon>
        <taxon>Bacillati</taxon>
        <taxon>Bacillota</taxon>
        <taxon>Clostridia</taxon>
        <taxon>Eubacteriales</taxon>
        <taxon>Oscillospiraceae</taxon>
        <taxon>Pseudoflavonifractor</taxon>
    </lineage>
</organism>
<evidence type="ECO:0000313" key="3">
    <source>
        <dbReference type="Proteomes" id="UP000660021"/>
    </source>
</evidence>
<keyword evidence="1" id="KW-0812">Transmembrane</keyword>
<dbReference type="EMBL" id="JACOPR010000004">
    <property type="protein sequence ID" value="MBC5730782.1"/>
    <property type="molecule type" value="Genomic_DNA"/>
</dbReference>
<dbReference type="Pfam" id="PF03729">
    <property type="entry name" value="DUF308"/>
    <property type="match status" value="2"/>
</dbReference>
<protein>
    <submittedName>
        <fullName evidence="2">DUF308 domain-containing protein</fullName>
    </submittedName>
</protein>
<dbReference type="PANTHER" id="PTHR34989:SF1">
    <property type="entry name" value="PROTEIN HDED"/>
    <property type="match status" value="1"/>
</dbReference>
<name>A0ABR7HTF2_9FIRM</name>
<comment type="caution">
    <text evidence="2">The sequence shown here is derived from an EMBL/GenBank/DDBJ whole genome shotgun (WGS) entry which is preliminary data.</text>
</comment>
<dbReference type="InterPro" id="IPR052712">
    <property type="entry name" value="Acid_resist_chaperone_HdeD"/>
</dbReference>
<reference evidence="2 3" key="1">
    <citation type="submission" date="2020-08" db="EMBL/GenBank/DDBJ databases">
        <title>Genome public.</title>
        <authorList>
            <person name="Liu C."/>
            <person name="Sun Q."/>
        </authorList>
    </citation>
    <scope>NUCLEOTIDE SEQUENCE [LARGE SCALE GENOMIC DNA]</scope>
    <source>
        <strain evidence="2 3">New-38</strain>
    </source>
</reference>
<accession>A0ABR7HTF2</accession>
<sequence length="195" mass="21564">MVDTLKRARVSFLLASVLYVILGLVLLIWPGVGGVALCRLLGAALLLYGLVTIVGFLLRDREMGGFRLELLFGIIAAATGLFFLLQPLAVFSILSMVMGVYVIIDSLVALNRVRALYRMEYPYWWVSLLLTILGVVLGAVLLWRPFVAAEAVAMLIGAVFLFLGLADLWSIWKLSRLTKALRETLPIEVDPIDLE</sequence>
<feature type="transmembrane region" description="Helical" evidence="1">
    <location>
        <begin position="65"/>
        <end position="85"/>
    </location>
</feature>
<keyword evidence="1" id="KW-1133">Transmembrane helix</keyword>
<keyword evidence="3" id="KW-1185">Reference proteome</keyword>
<feature type="transmembrane region" description="Helical" evidence="1">
    <location>
        <begin position="91"/>
        <end position="111"/>
    </location>
</feature>
<dbReference type="Proteomes" id="UP000660021">
    <property type="component" value="Unassembled WGS sequence"/>
</dbReference>
<dbReference type="PANTHER" id="PTHR34989">
    <property type="entry name" value="PROTEIN HDED"/>
    <property type="match status" value="1"/>
</dbReference>
<feature type="transmembrane region" description="Helical" evidence="1">
    <location>
        <begin position="41"/>
        <end position="58"/>
    </location>
</feature>
<feature type="transmembrane region" description="Helical" evidence="1">
    <location>
        <begin position="152"/>
        <end position="172"/>
    </location>
</feature>
<evidence type="ECO:0000313" key="2">
    <source>
        <dbReference type="EMBL" id="MBC5730782.1"/>
    </source>
</evidence>
<gene>
    <name evidence="2" type="ORF">H8S34_08050</name>
</gene>
<dbReference type="InterPro" id="IPR005325">
    <property type="entry name" value="DUF308_memb"/>
</dbReference>
<feature type="transmembrane region" description="Helical" evidence="1">
    <location>
        <begin position="123"/>
        <end position="146"/>
    </location>
</feature>